<dbReference type="EMBL" id="DS268114">
    <property type="protein sequence ID" value="KMM73511.1"/>
    <property type="molecule type" value="Genomic_DNA"/>
</dbReference>
<proteinExistence type="predicted"/>
<dbReference type="VEuPathDB" id="FungiDB:CPAG_09798"/>
<accession>A0A0J6FK06</accession>
<sequence length="159" mass="17727">MDAWDLRAANDQRREGLPRAAWVVDETAPHLDGPKRIKSMDAGGMGCDFILTKLRCNRGLAVQILRTPAEAALRETHDMRGRDDANNVHRAHSVADEPKAEAMSLKVKFNSMRKLLRAEMNCHLSSPLNKPGEKVESQASSAQRFNIKYHLRPGEGSTL</sequence>
<reference evidence="2" key="2">
    <citation type="journal article" date="2009" name="Genome Res.">
        <title>Comparative genomic analyses of the human fungal pathogens Coccidioides and their relatives.</title>
        <authorList>
            <person name="Sharpton T.J."/>
            <person name="Stajich J.E."/>
            <person name="Rounsley S.D."/>
            <person name="Gardner M.J."/>
            <person name="Wortman J.R."/>
            <person name="Jordar V.S."/>
            <person name="Maiti R."/>
            <person name="Kodira C.D."/>
            <person name="Neafsey D.E."/>
            <person name="Zeng Q."/>
            <person name="Hung C.-Y."/>
            <person name="McMahan C."/>
            <person name="Muszewska A."/>
            <person name="Grynberg M."/>
            <person name="Mandel M.A."/>
            <person name="Kellner E.M."/>
            <person name="Barker B.M."/>
            <person name="Galgiani J.N."/>
            <person name="Orbach M.J."/>
            <person name="Kirkland T.N."/>
            <person name="Cole G.T."/>
            <person name="Henn M.R."/>
            <person name="Birren B.W."/>
            <person name="Taylor J.W."/>
        </authorList>
    </citation>
    <scope>NUCLEOTIDE SEQUENCE [LARGE SCALE GENOMIC DNA]</scope>
    <source>
        <strain evidence="2">RMSCC 3488</strain>
    </source>
</reference>
<dbReference type="AlphaFoldDB" id="A0A0J6FK06"/>
<protein>
    <submittedName>
        <fullName evidence="1">Uncharacterized protein</fullName>
    </submittedName>
</protein>
<organism evidence="1 2">
    <name type="scientific">Coccidioides posadasii RMSCC 3488</name>
    <dbReference type="NCBI Taxonomy" id="454284"/>
    <lineage>
        <taxon>Eukaryota</taxon>
        <taxon>Fungi</taxon>
        <taxon>Dikarya</taxon>
        <taxon>Ascomycota</taxon>
        <taxon>Pezizomycotina</taxon>
        <taxon>Eurotiomycetes</taxon>
        <taxon>Eurotiomycetidae</taxon>
        <taxon>Onygenales</taxon>
        <taxon>Onygenaceae</taxon>
        <taxon>Coccidioides</taxon>
    </lineage>
</organism>
<name>A0A0J6FK06_COCPO</name>
<evidence type="ECO:0000313" key="2">
    <source>
        <dbReference type="Proteomes" id="UP000054567"/>
    </source>
</evidence>
<evidence type="ECO:0000313" key="1">
    <source>
        <dbReference type="EMBL" id="KMM73511.1"/>
    </source>
</evidence>
<gene>
    <name evidence="1" type="ORF">CPAG_09798</name>
</gene>
<reference evidence="2" key="3">
    <citation type="journal article" date="2010" name="Genome Res.">
        <title>Population genomic sequencing of Coccidioides fungi reveals recent hybridization and transposon control.</title>
        <authorList>
            <person name="Neafsey D.E."/>
            <person name="Barker B.M."/>
            <person name="Sharpton T.J."/>
            <person name="Stajich J.E."/>
            <person name="Park D.J."/>
            <person name="Whiston E."/>
            <person name="Hung C.-Y."/>
            <person name="McMahan C."/>
            <person name="White J."/>
            <person name="Sykes S."/>
            <person name="Heiman D."/>
            <person name="Young S."/>
            <person name="Zeng Q."/>
            <person name="Abouelleil A."/>
            <person name="Aftuck L."/>
            <person name="Bessette D."/>
            <person name="Brown A."/>
            <person name="FitzGerald M."/>
            <person name="Lui A."/>
            <person name="Macdonald J.P."/>
            <person name="Priest M."/>
            <person name="Orbach M.J."/>
            <person name="Galgiani J.N."/>
            <person name="Kirkland T.N."/>
            <person name="Cole G.T."/>
            <person name="Birren B.W."/>
            <person name="Henn M.R."/>
            <person name="Taylor J.W."/>
            <person name="Rounsley S.D."/>
        </authorList>
    </citation>
    <scope>NUCLEOTIDE SEQUENCE [LARGE SCALE GENOMIC DNA]</scope>
    <source>
        <strain evidence="2">RMSCC 3488</strain>
    </source>
</reference>
<reference evidence="1 2" key="1">
    <citation type="submission" date="2007-06" db="EMBL/GenBank/DDBJ databases">
        <title>The Genome Sequence of Coccidioides posadasii RMSCC_3488.</title>
        <authorList>
            <consortium name="Coccidioides Genome Resources Consortium"/>
            <consortium name="The Broad Institute Genome Sequencing Platform"/>
            <person name="Henn M.R."/>
            <person name="Sykes S."/>
            <person name="Young S."/>
            <person name="Jaffe D."/>
            <person name="Berlin A."/>
            <person name="Alvarez P."/>
            <person name="Butler J."/>
            <person name="Gnerre S."/>
            <person name="Grabherr M."/>
            <person name="Mauceli E."/>
            <person name="Brockman W."/>
            <person name="Kodira C."/>
            <person name="Alvarado L."/>
            <person name="Zeng Q."/>
            <person name="Crawford M."/>
            <person name="Antoine C."/>
            <person name="Devon K."/>
            <person name="Galgiani J."/>
            <person name="Orsborn K."/>
            <person name="Lewis M.L."/>
            <person name="Nusbaum C."/>
            <person name="Galagan J."/>
            <person name="Birren B."/>
        </authorList>
    </citation>
    <scope>NUCLEOTIDE SEQUENCE [LARGE SCALE GENOMIC DNA]</scope>
    <source>
        <strain evidence="1 2">RMSCC 3488</strain>
    </source>
</reference>
<dbReference type="Proteomes" id="UP000054567">
    <property type="component" value="Unassembled WGS sequence"/>
</dbReference>